<keyword evidence="2" id="KW-1185">Reference proteome</keyword>
<comment type="caution">
    <text evidence="1">The sequence shown here is derived from an EMBL/GenBank/DDBJ whole genome shotgun (WGS) entry which is preliminary data.</text>
</comment>
<organism evidence="1 2">
    <name type="scientific">Mycena belliarum</name>
    <dbReference type="NCBI Taxonomy" id="1033014"/>
    <lineage>
        <taxon>Eukaryota</taxon>
        <taxon>Fungi</taxon>
        <taxon>Dikarya</taxon>
        <taxon>Basidiomycota</taxon>
        <taxon>Agaricomycotina</taxon>
        <taxon>Agaricomycetes</taxon>
        <taxon>Agaricomycetidae</taxon>
        <taxon>Agaricales</taxon>
        <taxon>Marasmiineae</taxon>
        <taxon>Mycenaceae</taxon>
        <taxon>Mycena</taxon>
    </lineage>
</organism>
<dbReference type="EMBL" id="JARJCN010000008">
    <property type="protein sequence ID" value="KAJ7098564.1"/>
    <property type="molecule type" value="Genomic_DNA"/>
</dbReference>
<dbReference type="AlphaFoldDB" id="A0AAD6UFD2"/>
<evidence type="ECO:0000313" key="1">
    <source>
        <dbReference type="EMBL" id="KAJ7098564.1"/>
    </source>
</evidence>
<gene>
    <name evidence="1" type="ORF">B0H15DRAFT_797271</name>
</gene>
<proteinExistence type="predicted"/>
<reference evidence="1" key="1">
    <citation type="submission" date="2023-03" db="EMBL/GenBank/DDBJ databases">
        <title>Massive genome expansion in bonnet fungi (Mycena s.s.) driven by repeated elements and novel gene families across ecological guilds.</title>
        <authorList>
            <consortium name="Lawrence Berkeley National Laboratory"/>
            <person name="Harder C.B."/>
            <person name="Miyauchi S."/>
            <person name="Viragh M."/>
            <person name="Kuo A."/>
            <person name="Thoen E."/>
            <person name="Andreopoulos B."/>
            <person name="Lu D."/>
            <person name="Skrede I."/>
            <person name="Drula E."/>
            <person name="Henrissat B."/>
            <person name="Morin E."/>
            <person name="Kohler A."/>
            <person name="Barry K."/>
            <person name="LaButti K."/>
            <person name="Morin E."/>
            <person name="Salamov A."/>
            <person name="Lipzen A."/>
            <person name="Mereny Z."/>
            <person name="Hegedus B."/>
            <person name="Baldrian P."/>
            <person name="Stursova M."/>
            <person name="Weitz H."/>
            <person name="Taylor A."/>
            <person name="Grigoriev I.V."/>
            <person name="Nagy L.G."/>
            <person name="Martin F."/>
            <person name="Kauserud H."/>
        </authorList>
    </citation>
    <scope>NUCLEOTIDE SEQUENCE</scope>
    <source>
        <strain evidence="1">CBHHK173m</strain>
    </source>
</reference>
<name>A0AAD6UFD2_9AGAR</name>
<evidence type="ECO:0000313" key="2">
    <source>
        <dbReference type="Proteomes" id="UP001222325"/>
    </source>
</evidence>
<dbReference type="Proteomes" id="UP001222325">
    <property type="component" value="Unassembled WGS sequence"/>
</dbReference>
<accession>A0AAD6UFD2</accession>
<sequence>MSVRAKPRNTETMKLGASFDSQQVRFGAMFFQCCEIRLGVLALVRMSSGQVSAVIYRLSIGSVEVLEHWMFKLIRGVPLKFKRRSSHYCQLVLGVNRASPMRTLSAIFPCPLREAWRGLPGSSTARADSGRDFSAQRAKAPQRVNYSSTAVDPQEDSFPIQSSAGIVEIDTAHTAVTSCRVRHTRLMWHIRTIIGPFHQTSAHLYAAPPHICIIDHQPTSALLRILDILQQKSSESIVLPAGRNT</sequence>
<protein>
    <submittedName>
        <fullName evidence="1">Uncharacterized protein</fullName>
    </submittedName>
</protein>